<feature type="compositionally biased region" description="Basic and acidic residues" evidence="1">
    <location>
        <begin position="79"/>
        <end position="95"/>
    </location>
</feature>
<accession>A0AAV2DVA8</accession>
<dbReference type="AlphaFoldDB" id="A0AAV2DVA8"/>
<dbReference type="Pfam" id="PF25568">
    <property type="entry name" value="AAA_lid_At3g28540"/>
    <property type="match status" value="1"/>
</dbReference>
<sequence length="107" mass="12317">MDKHVEILYCIFEAFRVLAKNCHLLDDHQLFDKIRKLLQQTKMTTVDVAEHLMPKTVPPNADVCLSSPEQGLEVAEEEATTRSKVEEERMNKEEKGISVVQHPIFNL</sequence>
<feature type="domain" description="AAA+ ATPase At3g28540-like C-terminal" evidence="2">
    <location>
        <begin position="10"/>
        <end position="80"/>
    </location>
</feature>
<keyword evidence="4" id="KW-1185">Reference proteome</keyword>
<feature type="region of interest" description="Disordered" evidence="1">
    <location>
        <begin position="68"/>
        <end position="95"/>
    </location>
</feature>
<dbReference type="InterPro" id="IPR058017">
    <property type="entry name" value="At3g28540-like_C"/>
</dbReference>
<name>A0AAV2DVA8_9ROSI</name>
<evidence type="ECO:0000256" key="1">
    <source>
        <dbReference type="SAM" id="MobiDB-lite"/>
    </source>
</evidence>
<protein>
    <recommendedName>
        <fullName evidence="2">AAA+ ATPase At3g28540-like C-terminal domain-containing protein</fullName>
    </recommendedName>
</protein>
<proteinExistence type="predicted"/>
<gene>
    <name evidence="3" type="ORF">LTRI10_LOCUS18946</name>
</gene>
<evidence type="ECO:0000313" key="4">
    <source>
        <dbReference type="Proteomes" id="UP001497516"/>
    </source>
</evidence>
<dbReference type="EMBL" id="OZ034816">
    <property type="protein sequence ID" value="CAL1377285.1"/>
    <property type="molecule type" value="Genomic_DNA"/>
</dbReference>
<dbReference type="Gene3D" id="6.10.280.40">
    <property type="match status" value="1"/>
</dbReference>
<reference evidence="3 4" key="1">
    <citation type="submission" date="2024-04" db="EMBL/GenBank/DDBJ databases">
        <authorList>
            <person name="Fracassetti M."/>
        </authorList>
    </citation>
    <scope>NUCLEOTIDE SEQUENCE [LARGE SCALE GENOMIC DNA]</scope>
</reference>
<dbReference type="InterPro" id="IPR050747">
    <property type="entry name" value="Mitochondrial_chaperone_BCS1"/>
</dbReference>
<organism evidence="3 4">
    <name type="scientific">Linum trigynum</name>
    <dbReference type="NCBI Taxonomy" id="586398"/>
    <lineage>
        <taxon>Eukaryota</taxon>
        <taxon>Viridiplantae</taxon>
        <taxon>Streptophyta</taxon>
        <taxon>Embryophyta</taxon>
        <taxon>Tracheophyta</taxon>
        <taxon>Spermatophyta</taxon>
        <taxon>Magnoliopsida</taxon>
        <taxon>eudicotyledons</taxon>
        <taxon>Gunneridae</taxon>
        <taxon>Pentapetalae</taxon>
        <taxon>rosids</taxon>
        <taxon>fabids</taxon>
        <taxon>Malpighiales</taxon>
        <taxon>Linaceae</taxon>
        <taxon>Linum</taxon>
    </lineage>
</organism>
<evidence type="ECO:0000259" key="2">
    <source>
        <dbReference type="Pfam" id="PF25568"/>
    </source>
</evidence>
<dbReference type="Proteomes" id="UP001497516">
    <property type="component" value="Chromosome 3"/>
</dbReference>
<dbReference type="PANTHER" id="PTHR23070">
    <property type="entry name" value="BCS1 AAA-TYPE ATPASE"/>
    <property type="match status" value="1"/>
</dbReference>
<evidence type="ECO:0000313" key="3">
    <source>
        <dbReference type="EMBL" id="CAL1377285.1"/>
    </source>
</evidence>